<reference evidence="2" key="1">
    <citation type="submission" date="2023-10" db="EMBL/GenBank/DDBJ databases">
        <authorList>
            <person name="Chen Y."/>
            <person name="Shah S."/>
            <person name="Dougan E. K."/>
            <person name="Thang M."/>
            <person name="Chan C."/>
        </authorList>
    </citation>
    <scope>NUCLEOTIDE SEQUENCE [LARGE SCALE GENOMIC DNA]</scope>
</reference>
<gene>
    <name evidence="2" type="ORF">PCOR1329_LOCUS69076</name>
    <name evidence="3" type="ORF">PCOR1329_LOCUS69077</name>
</gene>
<name>A0ABN9WNP8_9DINO</name>
<comment type="caution">
    <text evidence="2">The sequence shown here is derived from an EMBL/GenBank/DDBJ whole genome shotgun (WGS) entry which is preliminary data.</text>
</comment>
<evidence type="ECO:0000313" key="3">
    <source>
        <dbReference type="EMBL" id="CAK0888259.1"/>
    </source>
</evidence>
<evidence type="ECO:0000313" key="4">
    <source>
        <dbReference type="Proteomes" id="UP001189429"/>
    </source>
</evidence>
<evidence type="ECO:0000256" key="1">
    <source>
        <dbReference type="SAM" id="MobiDB-lite"/>
    </source>
</evidence>
<feature type="compositionally biased region" description="Basic and acidic residues" evidence="1">
    <location>
        <begin position="68"/>
        <end position="78"/>
    </location>
</feature>
<proteinExistence type="predicted"/>
<evidence type="ECO:0000313" key="2">
    <source>
        <dbReference type="EMBL" id="CAK0888258.1"/>
    </source>
</evidence>
<dbReference type="EMBL" id="CAUYUJ010019049">
    <property type="protein sequence ID" value="CAK0888259.1"/>
    <property type="molecule type" value="Genomic_DNA"/>
</dbReference>
<dbReference type="EMBL" id="CAUYUJ010019049">
    <property type="protein sequence ID" value="CAK0888258.1"/>
    <property type="molecule type" value="Genomic_DNA"/>
</dbReference>
<keyword evidence="4" id="KW-1185">Reference proteome</keyword>
<feature type="region of interest" description="Disordered" evidence="1">
    <location>
        <begin position="1"/>
        <end position="104"/>
    </location>
</feature>
<organism evidence="2 4">
    <name type="scientific">Prorocentrum cordatum</name>
    <dbReference type="NCBI Taxonomy" id="2364126"/>
    <lineage>
        <taxon>Eukaryota</taxon>
        <taxon>Sar</taxon>
        <taxon>Alveolata</taxon>
        <taxon>Dinophyceae</taxon>
        <taxon>Prorocentrales</taxon>
        <taxon>Prorocentraceae</taxon>
        <taxon>Prorocentrum</taxon>
    </lineage>
</organism>
<dbReference type="Proteomes" id="UP001189429">
    <property type="component" value="Unassembled WGS sequence"/>
</dbReference>
<protein>
    <submittedName>
        <fullName evidence="2">Uncharacterized protein</fullName>
    </submittedName>
</protein>
<sequence length="120" mass="12291">MPAPMRHSISQGLHPTRGKWQGGGEHLPRDTVLLDSNGLGRRRRPLPRARAEATGAPTARSGKAEGGGGRRAEGEGAREGGGPQGRVGPPPRVHAPAPPCASSHRWAGQPALALLAGLGS</sequence>
<feature type="compositionally biased region" description="Pro residues" evidence="1">
    <location>
        <begin position="88"/>
        <end position="99"/>
    </location>
</feature>
<accession>A0ABN9WNP8</accession>